<dbReference type="PANTHER" id="PTHR43807:SF20">
    <property type="entry name" value="FI04487P"/>
    <property type="match status" value="1"/>
</dbReference>
<dbReference type="InterPro" id="IPR004839">
    <property type="entry name" value="Aminotransferase_I/II_large"/>
</dbReference>
<dbReference type="AlphaFoldDB" id="A0A6B1D262"/>
<evidence type="ECO:0000256" key="1">
    <source>
        <dbReference type="ARBA" id="ARBA00001933"/>
    </source>
</evidence>
<evidence type="ECO:0000259" key="7">
    <source>
        <dbReference type="Pfam" id="PF00155"/>
    </source>
</evidence>
<dbReference type="Gene3D" id="3.40.640.10">
    <property type="entry name" value="Type I PLP-dependent aspartate aminotransferase-like (Major domain)"/>
    <property type="match status" value="1"/>
</dbReference>
<evidence type="ECO:0000256" key="4">
    <source>
        <dbReference type="ARBA" id="ARBA00022679"/>
    </source>
</evidence>
<evidence type="ECO:0000313" key="8">
    <source>
        <dbReference type="EMBL" id="MYC93654.1"/>
    </source>
</evidence>
<reference evidence="8" key="1">
    <citation type="submission" date="2019-09" db="EMBL/GenBank/DDBJ databases">
        <title>Characterisation of the sponge microbiome using genome-centric metagenomics.</title>
        <authorList>
            <person name="Engelberts J.P."/>
            <person name="Robbins S.J."/>
            <person name="De Goeij J.M."/>
            <person name="Aranda M."/>
            <person name="Bell S.C."/>
            <person name="Webster N.S."/>
        </authorList>
    </citation>
    <scope>NUCLEOTIDE SEQUENCE</scope>
    <source>
        <strain evidence="8">SB0661_bin_32</strain>
    </source>
</reference>
<dbReference type="CDD" id="cd00609">
    <property type="entry name" value="AAT_like"/>
    <property type="match status" value="1"/>
</dbReference>
<dbReference type="EC" id="2.6.1.-" evidence="6"/>
<dbReference type="PANTHER" id="PTHR43807">
    <property type="entry name" value="FI04487P"/>
    <property type="match status" value="1"/>
</dbReference>
<gene>
    <name evidence="8" type="ORF">F4X14_01670</name>
</gene>
<comment type="similarity">
    <text evidence="2 6">Belongs to the class-I pyridoxal-phosphate-dependent aminotransferase family.</text>
</comment>
<dbReference type="InterPro" id="IPR015421">
    <property type="entry name" value="PyrdxlP-dep_Trfase_major"/>
</dbReference>
<dbReference type="Gene3D" id="3.90.1150.10">
    <property type="entry name" value="Aspartate Aminotransferase, domain 1"/>
    <property type="match status" value="1"/>
</dbReference>
<proteinExistence type="inferred from homology"/>
<keyword evidence="4 6" id="KW-0808">Transferase</keyword>
<evidence type="ECO:0000256" key="5">
    <source>
        <dbReference type="ARBA" id="ARBA00022898"/>
    </source>
</evidence>
<accession>A0A6B1D262</accession>
<dbReference type="EMBL" id="VXMH01000011">
    <property type="protein sequence ID" value="MYC93654.1"/>
    <property type="molecule type" value="Genomic_DNA"/>
</dbReference>
<dbReference type="Pfam" id="PF00155">
    <property type="entry name" value="Aminotran_1_2"/>
    <property type="match status" value="1"/>
</dbReference>
<dbReference type="InterPro" id="IPR015422">
    <property type="entry name" value="PyrdxlP-dep_Trfase_small"/>
</dbReference>
<dbReference type="PROSITE" id="PS00105">
    <property type="entry name" value="AA_TRANSFER_CLASS_1"/>
    <property type="match status" value="1"/>
</dbReference>
<dbReference type="GO" id="GO:0016212">
    <property type="term" value="F:kynurenine-oxoglutarate transaminase activity"/>
    <property type="evidence" value="ECO:0007669"/>
    <property type="project" value="TreeGrafter"/>
</dbReference>
<dbReference type="GO" id="GO:0030170">
    <property type="term" value="F:pyridoxal phosphate binding"/>
    <property type="evidence" value="ECO:0007669"/>
    <property type="project" value="InterPro"/>
</dbReference>
<protein>
    <recommendedName>
        <fullName evidence="6">Aminotransferase</fullName>
        <ecNumber evidence="6">2.6.1.-</ecNumber>
    </recommendedName>
</protein>
<dbReference type="SUPFAM" id="SSF53383">
    <property type="entry name" value="PLP-dependent transferases"/>
    <property type="match status" value="1"/>
</dbReference>
<sequence>MIREMTRLAMEHEAINLSQGFPDFDPPEAIVKAAVDAIRGEANQYTVTWGYPPLRQALAGQYTTQLGWTVDPDVHVCVVCGVTEGITTSLLALLNPGDELIILEPGHENFRPSALLAGAAAVPVVLEAPDYRIDADRLEAAVTQRTRALLLNTPHNPTGRVFDDEEMETVAAFANRHDLILITDEIYDRILYDGREHVSPGSIDGLVERTVTIGGLGKSFAVTGWRLGYVIAREPLAAAIRTVHDYSTICAPTPLQAAAAVALSQPSDYWLQMREEYDERREVMLAMLRKAGFRAVRPEGSYYTMADYTAIDAPQAEWDSHRFARWLTTEVGVASVAGINFYTRDRERYGEGIVRFAFAKRIETLHEAGRRLASIAT</sequence>
<evidence type="ECO:0000256" key="6">
    <source>
        <dbReference type="RuleBase" id="RU000481"/>
    </source>
</evidence>
<name>A0A6B1D262_9CHLR</name>
<evidence type="ECO:0000256" key="2">
    <source>
        <dbReference type="ARBA" id="ARBA00007441"/>
    </source>
</evidence>
<organism evidence="8">
    <name type="scientific">Caldilineaceae bacterium SB0661_bin_32</name>
    <dbReference type="NCBI Taxonomy" id="2605255"/>
    <lineage>
        <taxon>Bacteria</taxon>
        <taxon>Bacillati</taxon>
        <taxon>Chloroflexota</taxon>
        <taxon>Caldilineae</taxon>
        <taxon>Caldilineales</taxon>
        <taxon>Caldilineaceae</taxon>
    </lineage>
</organism>
<keyword evidence="5" id="KW-0663">Pyridoxal phosphate</keyword>
<comment type="caution">
    <text evidence="8">The sequence shown here is derived from an EMBL/GenBank/DDBJ whole genome shotgun (WGS) entry which is preliminary data.</text>
</comment>
<dbReference type="InterPro" id="IPR015424">
    <property type="entry name" value="PyrdxlP-dep_Trfase"/>
</dbReference>
<dbReference type="InterPro" id="IPR051326">
    <property type="entry name" value="Kynurenine-oxoglutarate_AT"/>
</dbReference>
<evidence type="ECO:0000256" key="3">
    <source>
        <dbReference type="ARBA" id="ARBA00022576"/>
    </source>
</evidence>
<dbReference type="InterPro" id="IPR004838">
    <property type="entry name" value="NHTrfase_class1_PyrdxlP-BS"/>
</dbReference>
<dbReference type="FunFam" id="3.40.640.10:FF:000033">
    <property type="entry name" value="Aspartate aminotransferase"/>
    <property type="match status" value="1"/>
</dbReference>
<keyword evidence="3 6" id="KW-0032">Aminotransferase</keyword>
<comment type="cofactor">
    <cofactor evidence="1 6">
        <name>pyridoxal 5'-phosphate</name>
        <dbReference type="ChEBI" id="CHEBI:597326"/>
    </cofactor>
</comment>
<feature type="domain" description="Aminotransferase class I/classII large" evidence="7">
    <location>
        <begin position="14"/>
        <end position="367"/>
    </location>
</feature>
<dbReference type="GO" id="GO:0005737">
    <property type="term" value="C:cytoplasm"/>
    <property type="evidence" value="ECO:0007669"/>
    <property type="project" value="TreeGrafter"/>
</dbReference>